<name>A0A3M8DPC1_9BACL</name>
<feature type="chain" id="PRO_5018106997" evidence="1">
    <location>
        <begin position="29"/>
        <end position="382"/>
    </location>
</feature>
<comment type="caution">
    <text evidence="2">The sequence shown here is derived from an EMBL/GenBank/DDBJ whole genome shotgun (WGS) entry which is preliminary data.</text>
</comment>
<evidence type="ECO:0000313" key="2">
    <source>
        <dbReference type="EMBL" id="RNB89948.1"/>
    </source>
</evidence>
<keyword evidence="1" id="KW-0732">Signal</keyword>
<evidence type="ECO:0000256" key="1">
    <source>
        <dbReference type="SAM" id="SignalP"/>
    </source>
</evidence>
<dbReference type="Gene3D" id="2.120.10.30">
    <property type="entry name" value="TolB, C-terminal domain"/>
    <property type="match status" value="2"/>
</dbReference>
<accession>A0A3M8DPC1</accession>
<sequence length="382" mass="40382">MKRFVTGVILTSALAVSLPVVTPGLVHAAEAAKPAAVNVKTVAAAPVNVLAGFSSTPRWIGASTLLVTHITEESKQDFTVQVPAGTYTPVVGGTSDAADLVVSPDGKYAAYTNDANLVFIVDLATHTAKQASEDKSYKADLQWSKDGSKLYFIQGDKANVIAQLTVADGKVSAVLDDKVNYKSDLQVSEDGSKLVYVVEKDGMLTADSVKENNVESVEQAKVELNLDGTEPQLFVFDTTVKDGKALQLTSKSDNKSFVTLLHNGRVAYVSADMEKENQPSVLKLVTLDGKETKDLLTDLNVLQNIGTPDGHLFVLAADKAGKKAVYQVDGASGVKVKKWDVPDATIQVVVSADAKQIAVTQATATGEKVAVLSGGKFVDVTK</sequence>
<dbReference type="AlphaFoldDB" id="A0A3M8DPC1"/>
<protein>
    <submittedName>
        <fullName evidence="2">Uncharacterized protein</fullName>
    </submittedName>
</protein>
<organism evidence="2 3">
    <name type="scientific">Brevibacillus fluminis</name>
    <dbReference type="NCBI Taxonomy" id="511487"/>
    <lineage>
        <taxon>Bacteria</taxon>
        <taxon>Bacillati</taxon>
        <taxon>Bacillota</taxon>
        <taxon>Bacilli</taxon>
        <taxon>Bacillales</taxon>
        <taxon>Paenibacillaceae</taxon>
        <taxon>Brevibacillus</taxon>
    </lineage>
</organism>
<evidence type="ECO:0000313" key="3">
    <source>
        <dbReference type="Proteomes" id="UP000271031"/>
    </source>
</evidence>
<dbReference type="InterPro" id="IPR011042">
    <property type="entry name" value="6-blade_b-propeller_TolB-like"/>
</dbReference>
<dbReference type="Proteomes" id="UP000271031">
    <property type="component" value="Unassembled WGS sequence"/>
</dbReference>
<proteinExistence type="predicted"/>
<keyword evidence="3" id="KW-1185">Reference proteome</keyword>
<dbReference type="PANTHER" id="PTHR36842">
    <property type="entry name" value="PROTEIN TOLB HOMOLOG"/>
    <property type="match status" value="1"/>
</dbReference>
<dbReference type="EMBL" id="RHHQ01000008">
    <property type="protein sequence ID" value="RNB89948.1"/>
    <property type="molecule type" value="Genomic_DNA"/>
</dbReference>
<reference evidence="2 3" key="1">
    <citation type="submission" date="2018-10" db="EMBL/GenBank/DDBJ databases">
        <title>Phylogenomics of Brevibacillus.</title>
        <authorList>
            <person name="Dunlap C."/>
        </authorList>
    </citation>
    <scope>NUCLEOTIDE SEQUENCE [LARGE SCALE GENOMIC DNA]</scope>
    <source>
        <strain evidence="2 3">JCM 15716</strain>
    </source>
</reference>
<dbReference type="PANTHER" id="PTHR36842:SF1">
    <property type="entry name" value="PROTEIN TOLB"/>
    <property type="match status" value="1"/>
</dbReference>
<dbReference type="OrthoDB" id="2768010at2"/>
<dbReference type="SUPFAM" id="SSF82171">
    <property type="entry name" value="DPP6 N-terminal domain-like"/>
    <property type="match status" value="1"/>
</dbReference>
<gene>
    <name evidence="2" type="ORF">EDM56_12405</name>
</gene>
<dbReference type="RefSeq" id="WP_122918201.1">
    <property type="nucleotide sequence ID" value="NZ_RHHQ01000008.1"/>
</dbReference>
<feature type="signal peptide" evidence="1">
    <location>
        <begin position="1"/>
        <end position="28"/>
    </location>
</feature>